<dbReference type="Gene3D" id="3.40.640.10">
    <property type="entry name" value="Type I PLP-dependent aspartate aminotransferase-like (Major domain)"/>
    <property type="match status" value="1"/>
</dbReference>
<proteinExistence type="predicted"/>
<feature type="domain" description="Aminotransferase class I/classII large" evidence="2">
    <location>
        <begin position="79"/>
        <end position="367"/>
    </location>
</feature>
<dbReference type="PANTHER" id="PTHR46577">
    <property type="entry name" value="HTH-TYPE TRANSCRIPTIONAL REGULATORY PROTEIN GABR"/>
    <property type="match status" value="1"/>
</dbReference>
<protein>
    <submittedName>
        <fullName evidence="3">PLP-dependent aminotransferase family protein</fullName>
    </submittedName>
</protein>
<dbReference type="InterPro" id="IPR015424">
    <property type="entry name" value="PyrdxlP-dep_Trfase"/>
</dbReference>
<evidence type="ECO:0000259" key="2">
    <source>
        <dbReference type="Pfam" id="PF00155"/>
    </source>
</evidence>
<dbReference type="InParanoid" id="A0A4R5DIT7"/>
<dbReference type="SUPFAM" id="SSF53383">
    <property type="entry name" value="PLP-dependent transferases"/>
    <property type="match status" value="1"/>
</dbReference>
<organism evidence="3 4">
    <name type="scientific">Jiangella asiatica</name>
    <dbReference type="NCBI Taxonomy" id="2530372"/>
    <lineage>
        <taxon>Bacteria</taxon>
        <taxon>Bacillati</taxon>
        <taxon>Actinomycetota</taxon>
        <taxon>Actinomycetes</taxon>
        <taxon>Jiangellales</taxon>
        <taxon>Jiangellaceae</taxon>
        <taxon>Jiangella</taxon>
    </lineage>
</organism>
<dbReference type="GO" id="GO:0008483">
    <property type="term" value="F:transaminase activity"/>
    <property type="evidence" value="ECO:0007669"/>
    <property type="project" value="UniProtKB-KW"/>
</dbReference>
<accession>A0A4R5DIT7</accession>
<evidence type="ECO:0000313" key="3">
    <source>
        <dbReference type="EMBL" id="TDE10695.1"/>
    </source>
</evidence>
<dbReference type="Pfam" id="PF00155">
    <property type="entry name" value="Aminotran_1_2"/>
    <property type="match status" value="1"/>
</dbReference>
<gene>
    <name evidence="3" type="ORF">E1269_11530</name>
</gene>
<dbReference type="AlphaFoldDB" id="A0A4R5DIT7"/>
<dbReference type="InterPro" id="IPR004839">
    <property type="entry name" value="Aminotransferase_I/II_large"/>
</dbReference>
<feature type="region of interest" description="Disordered" evidence="1">
    <location>
        <begin position="12"/>
        <end position="36"/>
    </location>
</feature>
<dbReference type="PANTHER" id="PTHR46577:SF1">
    <property type="entry name" value="HTH-TYPE TRANSCRIPTIONAL REGULATORY PROTEIN GABR"/>
    <property type="match status" value="1"/>
</dbReference>
<name>A0A4R5DIT7_9ACTN</name>
<sequence length="411" mass="43228">VGAGTFVSAAAATVSPSSEPTGRDADGGLGPRPGWSFVPWRPDAQRPPVRFDFQVGVPDARLFPYDTWRRLVGHELRPGRTDGFYAHPAGLADLRAAIARYVGFARGVRADADDVVVTSGAQQALDLLARVLVAPGDVIAVEEPGYPPACDVFGAHGAQLVGVPGDDDGLDVSRLPDSARLVYVTPSHQFPLGTAMSLARRSALLAWAAAHDAAVVEDDYDSEYRFADRPLEPLHGLDVHGRVVYVGTFSKTLLPSLRIGYAVVPPALRSAMHAAKQLADGHSPVTTQAALARFMDEGLLARHIRRTARVYAPRRAAVVAALGDELADHLRLLPSAAGLHVCALLRSGDAGAADEVVAAAAASGVTVEPLAAYYREPPGRAGFVLGYGVIDTADVPEGLRRFGAALRAVLG</sequence>
<dbReference type="Proteomes" id="UP000294739">
    <property type="component" value="Unassembled WGS sequence"/>
</dbReference>
<dbReference type="OrthoDB" id="5415143at2"/>
<comment type="caution">
    <text evidence="3">The sequence shown here is derived from an EMBL/GenBank/DDBJ whole genome shotgun (WGS) entry which is preliminary data.</text>
</comment>
<keyword evidence="3" id="KW-0808">Transferase</keyword>
<dbReference type="InterPro" id="IPR051446">
    <property type="entry name" value="HTH_trans_reg/aminotransferase"/>
</dbReference>
<dbReference type="InterPro" id="IPR015421">
    <property type="entry name" value="PyrdxlP-dep_Trfase_major"/>
</dbReference>
<dbReference type="RefSeq" id="WP_131894514.1">
    <property type="nucleotide sequence ID" value="NZ_SMKZ01000013.1"/>
</dbReference>
<keyword evidence="3" id="KW-0032">Aminotransferase</keyword>
<dbReference type="CDD" id="cd00609">
    <property type="entry name" value="AAT_like"/>
    <property type="match status" value="1"/>
</dbReference>
<dbReference type="GO" id="GO:0030170">
    <property type="term" value="F:pyridoxal phosphate binding"/>
    <property type="evidence" value="ECO:0007669"/>
    <property type="project" value="InterPro"/>
</dbReference>
<dbReference type="EMBL" id="SMKZ01000013">
    <property type="protein sequence ID" value="TDE10695.1"/>
    <property type="molecule type" value="Genomic_DNA"/>
</dbReference>
<keyword evidence="4" id="KW-1185">Reference proteome</keyword>
<reference evidence="3 4" key="1">
    <citation type="submission" date="2019-03" db="EMBL/GenBank/DDBJ databases">
        <title>Draft genome sequences of novel Actinobacteria.</title>
        <authorList>
            <person name="Sahin N."/>
            <person name="Ay H."/>
            <person name="Saygin H."/>
        </authorList>
    </citation>
    <scope>NUCLEOTIDE SEQUENCE [LARGE SCALE GENOMIC DNA]</scope>
    <source>
        <strain evidence="3 4">5K138</strain>
    </source>
</reference>
<evidence type="ECO:0000313" key="4">
    <source>
        <dbReference type="Proteomes" id="UP000294739"/>
    </source>
</evidence>
<feature type="non-terminal residue" evidence="3">
    <location>
        <position position="1"/>
    </location>
</feature>
<evidence type="ECO:0000256" key="1">
    <source>
        <dbReference type="SAM" id="MobiDB-lite"/>
    </source>
</evidence>